<accession>A0ABT9CC04</accession>
<feature type="region of interest" description="Disordered" evidence="1">
    <location>
        <begin position="160"/>
        <end position="199"/>
    </location>
</feature>
<keyword evidence="3" id="KW-0732">Signal</keyword>
<feature type="transmembrane region" description="Helical" evidence="2">
    <location>
        <begin position="205"/>
        <end position="225"/>
    </location>
</feature>
<feature type="domain" description="YncI copper-binding" evidence="4">
    <location>
        <begin position="30"/>
        <end position="145"/>
    </location>
</feature>
<dbReference type="CDD" id="cd08545">
    <property type="entry name" value="YcnI_like"/>
    <property type="match status" value="1"/>
</dbReference>
<organism evidence="5 6">
    <name type="scientific">Paenibacillus lacisoli</name>
    <dbReference type="NCBI Taxonomy" id="3064525"/>
    <lineage>
        <taxon>Bacteria</taxon>
        <taxon>Bacillati</taxon>
        <taxon>Bacillota</taxon>
        <taxon>Bacilli</taxon>
        <taxon>Bacillales</taxon>
        <taxon>Paenibacillaceae</taxon>
        <taxon>Paenibacillus</taxon>
    </lineage>
</organism>
<reference evidence="5 6" key="1">
    <citation type="submission" date="2023-07" db="EMBL/GenBank/DDBJ databases">
        <title>Paenibacillus sp. JX-17 nov. isolated from soil.</title>
        <authorList>
            <person name="Wan Y."/>
            <person name="Liu B."/>
        </authorList>
    </citation>
    <scope>NUCLEOTIDE SEQUENCE [LARGE SCALE GENOMIC DNA]</scope>
    <source>
        <strain evidence="5 6">JX-17</strain>
    </source>
</reference>
<gene>
    <name evidence="5" type="ORF">Q5741_10230</name>
</gene>
<dbReference type="InterPro" id="IPR012533">
    <property type="entry name" value="YcnI-copper_dom"/>
</dbReference>
<dbReference type="Gene3D" id="2.60.40.2230">
    <property type="entry name" value="Uncharacterised protein YcnI-like PF07987, DUF1775"/>
    <property type="match status" value="1"/>
</dbReference>
<keyword evidence="2" id="KW-0472">Membrane</keyword>
<protein>
    <submittedName>
        <fullName evidence="5">YcnI family protein</fullName>
    </submittedName>
</protein>
<sequence length="231" mass="24395">MKIKGAKKLISVMAAAAASMMLFTGIASAHVSVKPAVSQTEAWETYSMKVPVEKNLPTTKIVLKVPEQVMFKQYQPIPGWSVDLEKNSMDVITQVTWTAAGDGIQPGQYQLFSFVAQNPAADAEVAWNAYQYYSDGSIVEWTGDEGADHPHSITKISAAPAETAAPADSGHHSAGAADSTGTSSESKDNANSAPADDSGNTTRTVTLIIAVAALVLSVITLVVTLGKRRSR</sequence>
<dbReference type="RefSeq" id="WP_305023996.1">
    <property type="nucleotide sequence ID" value="NZ_JAUQTB010000004.1"/>
</dbReference>
<proteinExistence type="predicted"/>
<evidence type="ECO:0000313" key="6">
    <source>
        <dbReference type="Proteomes" id="UP001240171"/>
    </source>
</evidence>
<dbReference type="Pfam" id="PF07987">
    <property type="entry name" value="DUF1775"/>
    <property type="match status" value="1"/>
</dbReference>
<feature type="chain" id="PRO_5045134043" evidence="3">
    <location>
        <begin position="30"/>
        <end position="231"/>
    </location>
</feature>
<dbReference type="Proteomes" id="UP001240171">
    <property type="component" value="Unassembled WGS sequence"/>
</dbReference>
<name>A0ABT9CC04_9BACL</name>
<evidence type="ECO:0000256" key="2">
    <source>
        <dbReference type="SAM" id="Phobius"/>
    </source>
</evidence>
<comment type="caution">
    <text evidence="5">The sequence shown here is derived from an EMBL/GenBank/DDBJ whole genome shotgun (WGS) entry which is preliminary data.</text>
</comment>
<feature type="compositionally biased region" description="Low complexity" evidence="1">
    <location>
        <begin position="160"/>
        <end position="184"/>
    </location>
</feature>
<dbReference type="EMBL" id="JAUQTB010000004">
    <property type="protein sequence ID" value="MDO7906801.1"/>
    <property type="molecule type" value="Genomic_DNA"/>
</dbReference>
<dbReference type="InterPro" id="IPR038507">
    <property type="entry name" value="YcnI-like_sf"/>
</dbReference>
<keyword evidence="2" id="KW-0812">Transmembrane</keyword>
<keyword evidence="6" id="KW-1185">Reference proteome</keyword>
<evidence type="ECO:0000259" key="4">
    <source>
        <dbReference type="Pfam" id="PF07987"/>
    </source>
</evidence>
<keyword evidence="2" id="KW-1133">Transmembrane helix</keyword>
<evidence type="ECO:0000313" key="5">
    <source>
        <dbReference type="EMBL" id="MDO7906801.1"/>
    </source>
</evidence>
<evidence type="ECO:0000256" key="1">
    <source>
        <dbReference type="SAM" id="MobiDB-lite"/>
    </source>
</evidence>
<feature type="signal peptide" evidence="3">
    <location>
        <begin position="1"/>
        <end position="29"/>
    </location>
</feature>
<evidence type="ECO:0000256" key="3">
    <source>
        <dbReference type="SAM" id="SignalP"/>
    </source>
</evidence>